<feature type="region of interest" description="Disordered" evidence="1">
    <location>
        <begin position="55"/>
        <end position="76"/>
    </location>
</feature>
<evidence type="ECO:0000256" key="1">
    <source>
        <dbReference type="SAM" id="MobiDB-lite"/>
    </source>
</evidence>
<dbReference type="EMBL" id="ML995847">
    <property type="protein sequence ID" value="KAF2768152.1"/>
    <property type="molecule type" value="Genomic_DNA"/>
</dbReference>
<feature type="compositionally biased region" description="Low complexity" evidence="1">
    <location>
        <begin position="111"/>
        <end position="121"/>
    </location>
</feature>
<feature type="compositionally biased region" description="Basic and acidic residues" evidence="1">
    <location>
        <begin position="190"/>
        <end position="200"/>
    </location>
</feature>
<protein>
    <submittedName>
        <fullName evidence="2">Uncharacterized protein</fullName>
    </submittedName>
</protein>
<keyword evidence="3" id="KW-1185">Reference proteome</keyword>
<gene>
    <name evidence="2" type="ORF">EJ03DRAFT_133612</name>
</gene>
<dbReference type="Proteomes" id="UP000799436">
    <property type="component" value="Unassembled WGS sequence"/>
</dbReference>
<proteinExistence type="predicted"/>
<dbReference type="AlphaFoldDB" id="A0A6G1L6D6"/>
<feature type="region of interest" description="Disordered" evidence="1">
    <location>
        <begin position="96"/>
        <end position="149"/>
    </location>
</feature>
<feature type="compositionally biased region" description="Low complexity" evidence="1">
    <location>
        <begin position="139"/>
        <end position="149"/>
    </location>
</feature>
<evidence type="ECO:0000313" key="3">
    <source>
        <dbReference type="Proteomes" id="UP000799436"/>
    </source>
</evidence>
<evidence type="ECO:0000313" key="2">
    <source>
        <dbReference type="EMBL" id="KAF2768152.1"/>
    </source>
</evidence>
<sequence>MAWCTFTALERYQTLRGRQCVNHALHLPYPLHLLPSFFLPRPLYTSQDHRQIASYCKSSTPSEDESKHSTKSIPLTSRTPSYLFPLYTSTAEHEIHNNTTTPRTPHPPSPLTLHPQRPQHLQLHHPSRPQTSPPKPHNLQLLRPNPRPSLLRPIPKPLPTTITQGLLATISNRACDLRRHHRRTSPSPARDVRTLTDLRI</sequence>
<accession>A0A6G1L6D6</accession>
<feature type="region of interest" description="Disordered" evidence="1">
    <location>
        <begin position="177"/>
        <end position="200"/>
    </location>
</feature>
<name>A0A6G1L6D6_9PEZI</name>
<reference evidence="2" key="1">
    <citation type="journal article" date="2020" name="Stud. Mycol.">
        <title>101 Dothideomycetes genomes: a test case for predicting lifestyles and emergence of pathogens.</title>
        <authorList>
            <person name="Haridas S."/>
            <person name="Albert R."/>
            <person name="Binder M."/>
            <person name="Bloem J."/>
            <person name="Labutti K."/>
            <person name="Salamov A."/>
            <person name="Andreopoulos B."/>
            <person name="Baker S."/>
            <person name="Barry K."/>
            <person name="Bills G."/>
            <person name="Bluhm B."/>
            <person name="Cannon C."/>
            <person name="Castanera R."/>
            <person name="Culley D."/>
            <person name="Daum C."/>
            <person name="Ezra D."/>
            <person name="Gonzalez J."/>
            <person name="Henrissat B."/>
            <person name="Kuo A."/>
            <person name="Liang C."/>
            <person name="Lipzen A."/>
            <person name="Lutzoni F."/>
            <person name="Magnuson J."/>
            <person name="Mondo S."/>
            <person name="Nolan M."/>
            <person name="Ohm R."/>
            <person name="Pangilinan J."/>
            <person name="Park H.-J."/>
            <person name="Ramirez L."/>
            <person name="Alfaro M."/>
            <person name="Sun H."/>
            <person name="Tritt A."/>
            <person name="Yoshinaga Y."/>
            <person name="Zwiers L.-H."/>
            <person name="Turgeon B."/>
            <person name="Goodwin S."/>
            <person name="Spatafora J."/>
            <person name="Crous P."/>
            <person name="Grigoriev I."/>
        </authorList>
    </citation>
    <scope>NUCLEOTIDE SEQUENCE</scope>
    <source>
        <strain evidence="2">CBS 116005</strain>
    </source>
</reference>
<organism evidence="2 3">
    <name type="scientific">Teratosphaeria nubilosa</name>
    <dbReference type="NCBI Taxonomy" id="161662"/>
    <lineage>
        <taxon>Eukaryota</taxon>
        <taxon>Fungi</taxon>
        <taxon>Dikarya</taxon>
        <taxon>Ascomycota</taxon>
        <taxon>Pezizomycotina</taxon>
        <taxon>Dothideomycetes</taxon>
        <taxon>Dothideomycetidae</taxon>
        <taxon>Mycosphaerellales</taxon>
        <taxon>Teratosphaeriaceae</taxon>
        <taxon>Teratosphaeria</taxon>
    </lineage>
</organism>